<dbReference type="PROSITE" id="PS51375">
    <property type="entry name" value="PPR"/>
    <property type="match status" value="1"/>
</dbReference>
<dbReference type="AlphaFoldDB" id="A0A812SIK5"/>
<evidence type="ECO:0000256" key="1">
    <source>
        <dbReference type="ARBA" id="ARBA00022737"/>
    </source>
</evidence>
<evidence type="ECO:0000313" key="4">
    <source>
        <dbReference type="Proteomes" id="UP000604046"/>
    </source>
</evidence>
<sequence>MAILQDVELTYSGPVTYGTAAGAYAVAGLWEGALACFADAGAAGLARSVILVNSVMRACERAGKWTLALWLLREAMPAEKPPMEPDAISYSYAMHACLKSARWDMALELFDALPGGGSKNLNATTAAMTAYGLASAWHRSVELAETLRPGWGAVCFTHWLPSDRPRPKAMMPASYARPAADAPENELRQAIAERFAGAYEVQLKQLTSQAEGERKWIEADIERLRKEAWNASEAARGERAKVQAACQELGARSLGNNALREALTTARAEMAMEEALLADRRGALSHEESRLAALRVESAAQLAELRRAVDAAAHRCHHEDQVAQQLSRQLAAHTAECNAEAKVAAEHAEMTQVALAQREEALRSLRRQEQTSGQLIQEAVRLMAAERGLSEH</sequence>
<dbReference type="EMBL" id="CAJNDS010002454">
    <property type="protein sequence ID" value="CAE7482626.1"/>
    <property type="molecule type" value="Genomic_DNA"/>
</dbReference>
<dbReference type="OrthoDB" id="185373at2759"/>
<organism evidence="3 4">
    <name type="scientific">Symbiodinium natans</name>
    <dbReference type="NCBI Taxonomy" id="878477"/>
    <lineage>
        <taxon>Eukaryota</taxon>
        <taxon>Sar</taxon>
        <taxon>Alveolata</taxon>
        <taxon>Dinophyceae</taxon>
        <taxon>Suessiales</taxon>
        <taxon>Symbiodiniaceae</taxon>
        <taxon>Symbiodinium</taxon>
    </lineage>
</organism>
<keyword evidence="4" id="KW-1185">Reference proteome</keyword>
<dbReference type="Gene3D" id="1.25.40.10">
    <property type="entry name" value="Tetratricopeptide repeat domain"/>
    <property type="match status" value="1"/>
</dbReference>
<evidence type="ECO:0000313" key="3">
    <source>
        <dbReference type="EMBL" id="CAE7482626.1"/>
    </source>
</evidence>
<reference evidence="3" key="1">
    <citation type="submission" date="2021-02" db="EMBL/GenBank/DDBJ databases">
        <authorList>
            <person name="Dougan E. K."/>
            <person name="Rhodes N."/>
            <person name="Thang M."/>
            <person name="Chan C."/>
        </authorList>
    </citation>
    <scope>NUCLEOTIDE SEQUENCE</scope>
</reference>
<protein>
    <recommendedName>
        <fullName evidence="5">Pentatricopeptide repeat-containing protein, chloroplastic</fullName>
    </recommendedName>
</protein>
<evidence type="ECO:0000256" key="2">
    <source>
        <dbReference type="PROSITE-ProRule" id="PRU00708"/>
    </source>
</evidence>
<dbReference type="Proteomes" id="UP000604046">
    <property type="component" value="Unassembled WGS sequence"/>
</dbReference>
<dbReference type="PANTHER" id="PTHR47447:SF17">
    <property type="entry name" value="OS12G0638900 PROTEIN"/>
    <property type="match status" value="1"/>
</dbReference>
<dbReference type="InterPro" id="IPR002885">
    <property type="entry name" value="PPR_rpt"/>
</dbReference>
<evidence type="ECO:0008006" key="5">
    <source>
        <dbReference type="Google" id="ProtNLM"/>
    </source>
</evidence>
<accession>A0A812SIK5</accession>
<keyword evidence="1" id="KW-0677">Repeat</keyword>
<dbReference type="PANTHER" id="PTHR47447">
    <property type="entry name" value="OS03G0856100 PROTEIN"/>
    <property type="match status" value="1"/>
</dbReference>
<name>A0A812SIK5_9DINO</name>
<proteinExistence type="predicted"/>
<comment type="caution">
    <text evidence="3">The sequence shown here is derived from an EMBL/GenBank/DDBJ whole genome shotgun (WGS) entry which is preliminary data.</text>
</comment>
<feature type="repeat" description="PPR" evidence="2">
    <location>
        <begin position="86"/>
        <end position="120"/>
    </location>
</feature>
<dbReference type="Pfam" id="PF01535">
    <property type="entry name" value="PPR"/>
    <property type="match status" value="2"/>
</dbReference>
<dbReference type="InterPro" id="IPR011990">
    <property type="entry name" value="TPR-like_helical_dom_sf"/>
</dbReference>
<gene>
    <name evidence="3" type="ORF">SNAT2548_LOCUS27094</name>
</gene>